<keyword evidence="1" id="KW-0812">Transmembrane</keyword>
<sequence length="242" mass="27077">MFEKLATKRRLRNLLSDWLKYRDTLLQFKDSAGLTHKEESDFLELQARIAKQIPFVADAVPNALTQETQAHVGLMTDMLNQKGTLYAGVGMEEKEWSTFEKRWHHVFIFLNKLKGVTLASKDQKRKSMMRSVSTGIPRGRRMPSNGLKMARVATRLIILAVVLYLLASGVGVNRNEEGKLVAELPSSFGDVTNNLWGGVVSISTRSVSFIQPVIDSYGIELTIGLVGILLLGLGYLIFIRSH</sequence>
<feature type="transmembrane region" description="Helical" evidence="1">
    <location>
        <begin position="152"/>
        <end position="172"/>
    </location>
</feature>
<name>A0A948RY79_UNCEI</name>
<dbReference type="EMBL" id="JAHJDP010000097">
    <property type="protein sequence ID" value="MBU2692631.1"/>
    <property type="molecule type" value="Genomic_DNA"/>
</dbReference>
<protein>
    <submittedName>
        <fullName evidence="2">Uncharacterized protein</fullName>
    </submittedName>
</protein>
<feature type="transmembrane region" description="Helical" evidence="1">
    <location>
        <begin position="217"/>
        <end position="238"/>
    </location>
</feature>
<comment type="caution">
    <text evidence="2">The sequence shown here is derived from an EMBL/GenBank/DDBJ whole genome shotgun (WGS) entry which is preliminary data.</text>
</comment>
<keyword evidence="1" id="KW-1133">Transmembrane helix</keyword>
<organism evidence="2 3">
    <name type="scientific">Eiseniibacteriota bacterium</name>
    <dbReference type="NCBI Taxonomy" id="2212470"/>
    <lineage>
        <taxon>Bacteria</taxon>
        <taxon>Candidatus Eiseniibacteriota</taxon>
    </lineage>
</organism>
<dbReference type="Proteomes" id="UP000777784">
    <property type="component" value="Unassembled WGS sequence"/>
</dbReference>
<evidence type="ECO:0000256" key="1">
    <source>
        <dbReference type="SAM" id="Phobius"/>
    </source>
</evidence>
<proteinExistence type="predicted"/>
<reference evidence="2" key="1">
    <citation type="submission" date="2021-05" db="EMBL/GenBank/DDBJ databases">
        <title>Energy efficiency and biological interactions define the core microbiome of deep oligotrophic groundwater.</title>
        <authorList>
            <person name="Mehrshad M."/>
            <person name="Lopez-Fernandez M."/>
            <person name="Bell E."/>
            <person name="Bernier-Latmani R."/>
            <person name="Bertilsson S."/>
            <person name="Dopson M."/>
        </authorList>
    </citation>
    <scope>NUCLEOTIDE SEQUENCE</scope>
    <source>
        <strain evidence="2">Modern_marine.mb.64</strain>
    </source>
</reference>
<accession>A0A948RY79</accession>
<dbReference type="AlphaFoldDB" id="A0A948RY79"/>
<evidence type="ECO:0000313" key="2">
    <source>
        <dbReference type="EMBL" id="MBU2692631.1"/>
    </source>
</evidence>
<gene>
    <name evidence="2" type="ORF">KJ970_17080</name>
</gene>
<keyword evidence="1" id="KW-0472">Membrane</keyword>
<evidence type="ECO:0000313" key="3">
    <source>
        <dbReference type="Proteomes" id="UP000777784"/>
    </source>
</evidence>